<evidence type="ECO:0000259" key="4">
    <source>
        <dbReference type="Pfam" id="PF01420"/>
    </source>
</evidence>
<evidence type="ECO:0000313" key="5">
    <source>
        <dbReference type="EMBL" id="MCR9036240.1"/>
    </source>
</evidence>
<evidence type="ECO:0000313" key="6">
    <source>
        <dbReference type="Proteomes" id="UP001204320"/>
    </source>
</evidence>
<dbReference type="PANTHER" id="PTHR30408:SF12">
    <property type="entry name" value="TYPE I RESTRICTION ENZYME MJAVIII SPECIFICITY SUBUNIT"/>
    <property type="match status" value="1"/>
</dbReference>
<dbReference type="InterPro" id="IPR044946">
    <property type="entry name" value="Restrct_endonuc_typeI_TRD_sf"/>
</dbReference>
<dbReference type="EC" id="3.1.21.-" evidence="5"/>
<feature type="domain" description="Type I restriction modification DNA specificity" evidence="4">
    <location>
        <begin position="15"/>
        <end position="177"/>
    </location>
</feature>
<organism evidence="5 6">
    <name type="scientific">Tractidigestivibacter montrealensis</name>
    <dbReference type="NCBI Taxonomy" id="2972466"/>
    <lineage>
        <taxon>Bacteria</taxon>
        <taxon>Bacillati</taxon>
        <taxon>Actinomycetota</taxon>
        <taxon>Coriobacteriia</taxon>
        <taxon>Coriobacteriales</taxon>
        <taxon>Atopobiaceae</taxon>
        <taxon>Tractidigestivibacter</taxon>
    </lineage>
</organism>
<dbReference type="PANTHER" id="PTHR30408">
    <property type="entry name" value="TYPE-1 RESTRICTION ENZYME ECOKI SPECIFICITY PROTEIN"/>
    <property type="match status" value="1"/>
</dbReference>
<keyword evidence="3" id="KW-0238">DNA-binding</keyword>
<keyword evidence="6" id="KW-1185">Reference proteome</keyword>
<dbReference type="GO" id="GO:0004519">
    <property type="term" value="F:endonuclease activity"/>
    <property type="evidence" value="ECO:0007669"/>
    <property type="project" value="UniProtKB-KW"/>
</dbReference>
<keyword evidence="5" id="KW-0255">Endonuclease</keyword>
<dbReference type="Pfam" id="PF01420">
    <property type="entry name" value="Methylase_S"/>
    <property type="match status" value="1"/>
</dbReference>
<evidence type="ECO:0000256" key="1">
    <source>
        <dbReference type="ARBA" id="ARBA00010923"/>
    </source>
</evidence>
<dbReference type="GO" id="GO:0016787">
    <property type="term" value="F:hydrolase activity"/>
    <property type="evidence" value="ECO:0007669"/>
    <property type="project" value="UniProtKB-KW"/>
</dbReference>
<dbReference type="EMBL" id="JANSKA010000002">
    <property type="protein sequence ID" value="MCR9036240.1"/>
    <property type="molecule type" value="Genomic_DNA"/>
</dbReference>
<dbReference type="InterPro" id="IPR000055">
    <property type="entry name" value="Restrct_endonuc_typeI_TRD"/>
</dbReference>
<dbReference type="InterPro" id="IPR052021">
    <property type="entry name" value="Type-I_RS_S_subunit"/>
</dbReference>
<keyword evidence="5" id="KW-0540">Nuclease</keyword>
<evidence type="ECO:0000256" key="3">
    <source>
        <dbReference type="ARBA" id="ARBA00023125"/>
    </source>
</evidence>
<gene>
    <name evidence="5" type="ORF">NVS32_04675</name>
</gene>
<keyword evidence="5" id="KW-0378">Hydrolase</keyword>
<dbReference type="SUPFAM" id="SSF116734">
    <property type="entry name" value="DNA methylase specificity domain"/>
    <property type="match status" value="1"/>
</dbReference>
<reference evidence="5 6" key="1">
    <citation type="submission" date="2022-08" db="EMBL/GenBank/DDBJ databases">
        <title>Tractidigestivibacter montrealensis type strain KD21.</title>
        <authorList>
            <person name="Diop K."/>
            <person name="Richard C."/>
            <person name="Routy B."/>
        </authorList>
    </citation>
    <scope>NUCLEOTIDE SEQUENCE [LARGE SCALE GENOMIC DNA]</scope>
    <source>
        <strain evidence="5 6">KD21</strain>
    </source>
</reference>
<accession>A0ABT1Z7P8</accession>
<sequence>MHYIRRYSSLCTNAWEQRKLGELVSIASGMAPSLFNQGGQPYIKVDDLNHSQRVLTSTQTTIAHSSCMALIPSGSTIFAKRGAAIMTNKTRITGVSAYMDTNMMALAPTGIDGEFLYELIGTIGLSRIADASTIPQINNKHIEPFVVTIPKSRKEQQVVAAFFASLDNLITLHQRKQGSVKCT</sequence>
<proteinExistence type="inferred from homology"/>
<name>A0ABT1Z7P8_9ACTN</name>
<dbReference type="Gene3D" id="3.90.220.20">
    <property type="entry name" value="DNA methylase specificity domains"/>
    <property type="match status" value="1"/>
</dbReference>
<dbReference type="Proteomes" id="UP001204320">
    <property type="component" value="Unassembled WGS sequence"/>
</dbReference>
<protein>
    <submittedName>
        <fullName evidence="5">Restriction endonuclease subunit S</fullName>
        <ecNumber evidence="5">3.1.21.-</ecNumber>
    </submittedName>
</protein>
<dbReference type="Gene3D" id="1.10.287.1120">
    <property type="entry name" value="Bipartite methylase S protein"/>
    <property type="match status" value="1"/>
</dbReference>
<evidence type="ECO:0000256" key="2">
    <source>
        <dbReference type="ARBA" id="ARBA00022747"/>
    </source>
</evidence>
<keyword evidence="2" id="KW-0680">Restriction system</keyword>
<dbReference type="RefSeq" id="WP_258498897.1">
    <property type="nucleotide sequence ID" value="NZ_JANSKA010000002.1"/>
</dbReference>
<comment type="similarity">
    <text evidence="1">Belongs to the type-I restriction system S methylase family.</text>
</comment>
<comment type="caution">
    <text evidence="5">The sequence shown here is derived from an EMBL/GenBank/DDBJ whole genome shotgun (WGS) entry which is preliminary data.</text>
</comment>